<accession>A0A562QIX0</accession>
<dbReference type="OrthoDB" id="9810734at2"/>
<evidence type="ECO:0000256" key="2">
    <source>
        <dbReference type="ARBA" id="ARBA00023002"/>
    </source>
</evidence>
<dbReference type="GO" id="GO:0016491">
    <property type="term" value="F:oxidoreductase activity"/>
    <property type="evidence" value="ECO:0007669"/>
    <property type="project" value="UniProtKB-KW"/>
</dbReference>
<dbReference type="GO" id="GO:0016020">
    <property type="term" value="C:membrane"/>
    <property type="evidence" value="ECO:0007669"/>
    <property type="project" value="TreeGrafter"/>
</dbReference>
<dbReference type="Gene3D" id="3.40.50.720">
    <property type="entry name" value="NAD(P)-binding Rossmann-like Domain"/>
    <property type="match status" value="1"/>
</dbReference>
<reference evidence="5 6" key="1">
    <citation type="journal article" date="2015" name="Stand. Genomic Sci.">
        <title>Genomic Encyclopedia of Bacterial and Archaeal Type Strains, Phase III: the genomes of soil and plant-associated and newly described type strains.</title>
        <authorList>
            <person name="Whitman W.B."/>
            <person name="Woyke T."/>
            <person name="Klenk H.P."/>
            <person name="Zhou Y."/>
            <person name="Lilburn T.G."/>
            <person name="Beck B.J."/>
            <person name="De Vos P."/>
            <person name="Vandamme P."/>
            <person name="Eisen J.A."/>
            <person name="Garrity G."/>
            <person name="Hugenholtz P."/>
            <person name="Kyrpides N.C."/>
        </authorList>
    </citation>
    <scope>NUCLEOTIDE SEQUENCE [LARGE SCALE GENOMIC DNA]</scope>
    <source>
        <strain evidence="5 6">CGMCC 1.6858</strain>
    </source>
</reference>
<organism evidence="5 6">
    <name type="scientific">Pseudomonas duriflava</name>
    <dbReference type="NCBI Taxonomy" id="459528"/>
    <lineage>
        <taxon>Bacteria</taxon>
        <taxon>Pseudomonadati</taxon>
        <taxon>Pseudomonadota</taxon>
        <taxon>Gammaproteobacteria</taxon>
        <taxon>Pseudomonadales</taxon>
        <taxon>Pseudomonadaceae</taxon>
        <taxon>Pseudomonas</taxon>
    </lineage>
</organism>
<dbReference type="AlphaFoldDB" id="A0A562QIX0"/>
<evidence type="ECO:0000313" key="6">
    <source>
        <dbReference type="Proteomes" id="UP000316905"/>
    </source>
</evidence>
<name>A0A562QIX0_9PSED</name>
<dbReference type="PROSITE" id="PS00061">
    <property type="entry name" value="ADH_SHORT"/>
    <property type="match status" value="1"/>
</dbReference>
<dbReference type="EMBL" id="VLKY01000003">
    <property type="protein sequence ID" value="TWI56665.1"/>
    <property type="molecule type" value="Genomic_DNA"/>
</dbReference>
<evidence type="ECO:0000256" key="1">
    <source>
        <dbReference type="ARBA" id="ARBA00006484"/>
    </source>
</evidence>
<sequence>MKPRLKPLHEQVIVLTGATSGIGLVTARAAAKAGARLVLVARDEDTLQALREELDSSQAGRVIYVVADVASRAQMQGVAEQAVAHFGGFDTWINDAGTLVWGTLWSISDEDLRKVIETNFWGVVNGSLVAVEHLRERGGALINLGSALSEAVAPLQGIYCASKHAVKAITDTLRIELQHAKAPVSVTLIRPSSTNTPINERAKNTMSHVAHLPGPTYTPDVVARAILFAATHPRRDIYIGNSKLISRAAQLMPHMFDWLSVKSLFAAQQSNIPDTDKRNALYAPGLEGREQGDNPAPWFRRSLYTEAHLRPGQTLLAAGATGLSLYVAWRLAKKLGRLG</sequence>
<dbReference type="PANTHER" id="PTHR44196">
    <property type="entry name" value="DEHYDROGENASE/REDUCTASE SDR FAMILY MEMBER 7B"/>
    <property type="match status" value="1"/>
</dbReference>
<dbReference type="PRINTS" id="PR00081">
    <property type="entry name" value="GDHRDH"/>
</dbReference>
<keyword evidence="2" id="KW-0560">Oxidoreductase</keyword>
<dbReference type="Proteomes" id="UP000316905">
    <property type="component" value="Unassembled WGS sequence"/>
</dbReference>
<keyword evidence="6" id="KW-1185">Reference proteome</keyword>
<dbReference type="InterPro" id="IPR020904">
    <property type="entry name" value="Sc_DH/Rdtase_CS"/>
</dbReference>
<comment type="caution">
    <text evidence="5">The sequence shown here is derived from an EMBL/GenBank/DDBJ whole genome shotgun (WGS) entry which is preliminary data.</text>
</comment>
<gene>
    <name evidence="5" type="ORF">IQ22_01117</name>
</gene>
<evidence type="ECO:0000259" key="4">
    <source>
        <dbReference type="SMART" id="SM00822"/>
    </source>
</evidence>
<dbReference type="Pfam" id="PF00106">
    <property type="entry name" value="adh_short"/>
    <property type="match status" value="1"/>
</dbReference>
<dbReference type="PANTHER" id="PTHR44196:SF1">
    <property type="entry name" value="DEHYDROGENASE_REDUCTASE SDR FAMILY MEMBER 7B"/>
    <property type="match status" value="1"/>
</dbReference>
<protein>
    <submittedName>
        <fullName evidence="5">Short-subunit dehydrogenase</fullName>
    </submittedName>
</protein>
<dbReference type="InterPro" id="IPR002347">
    <property type="entry name" value="SDR_fam"/>
</dbReference>
<dbReference type="SUPFAM" id="SSF51735">
    <property type="entry name" value="NAD(P)-binding Rossmann-fold domains"/>
    <property type="match status" value="1"/>
</dbReference>
<dbReference type="InterPro" id="IPR057326">
    <property type="entry name" value="KR_dom"/>
</dbReference>
<dbReference type="SMART" id="SM00822">
    <property type="entry name" value="PKS_KR"/>
    <property type="match status" value="1"/>
</dbReference>
<feature type="domain" description="Ketoreductase" evidence="4">
    <location>
        <begin position="11"/>
        <end position="192"/>
    </location>
</feature>
<proteinExistence type="inferred from homology"/>
<dbReference type="RefSeq" id="WP_145139287.1">
    <property type="nucleotide sequence ID" value="NZ_VLKY01000003.1"/>
</dbReference>
<comment type="similarity">
    <text evidence="1 3">Belongs to the short-chain dehydrogenases/reductases (SDR) family.</text>
</comment>
<dbReference type="NCBIfam" id="NF005495">
    <property type="entry name" value="PRK07109.1"/>
    <property type="match status" value="1"/>
</dbReference>
<evidence type="ECO:0000313" key="5">
    <source>
        <dbReference type="EMBL" id="TWI56665.1"/>
    </source>
</evidence>
<dbReference type="InterPro" id="IPR036291">
    <property type="entry name" value="NAD(P)-bd_dom_sf"/>
</dbReference>
<evidence type="ECO:0000256" key="3">
    <source>
        <dbReference type="RuleBase" id="RU000363"/>
    </source>
</evidence>
<dbReference type="PRINTS" id="PR00080">
    <property type="entry name" value="SDRFAMILY"/>
</dbReference>